<dbReference type="InterPro" id="IPR036895">
    <property type="entry name" value="Uracil-DNA_glycosylase-like_sf"/>
</dbReference>
<dbReference type="EMBL" id="PPSL01000013">
    <property type="protein sequence ID" value="PQJ08774.1"/>
    <property type="molecule type" value="Genomic_DNA"/>
</dbReference>
<dbReference type="Proteomes" id="UP000239872">
    <property type="component" value="Unassembled WGS sequence"/>
</dbReference>
<dbReference type="OrthoDB" id="9799921at2"/>
<dbReference type="AlphaFoldDB" id="A0A2S7SPV6"/>
<sequence length="186" mass="22026">MEVMNVIMHKFLDYQPAKDAETLIIGTFNPNVEDNKANFFYSRPRNYLWTILPTAHTKKGLKNASRLEKENFSSTYKIAFIDLIENVKVHEGQEVNYEDAYLDKQEIEWRKVIEVMKELSNLKRVCFSRSTFADIPRMNKVVIEIEDYCKDNKIKFQRLVTPARFYNEAKQDQWNNFLLNDSGQPN</sequence>
<accession>A0A2S7SPV6</accession>
<evidence type="ECO:0000313" key="2">
    <source>
        <dbReference type="Proteomes" id="UP000239872"/>
    </source>
</evidence>
<keyword evidence="2" id="KW-1185">Reference proteome</keyword>
<organism evidence="1 2">
    <name type="scientific">Flavipsychrobacter stenotrophus</name>
    <dbReference type="NCBI Taxonomy" id="2077091"/>
    <lineage>
        <taxon>Bacteria</taxon>
        <taxon>Pseudomonadati</taxon>
        <taxon>Bacteroidota</taxon>
        <taxon>Chitinophagia</taxon>
        <taxon>Chitinophagales</taxon>
        <taxon>Chitinophagaceae</taxon>
        <taxon>Flavipsychrobacter</taxon>
    </lineage>
</organism>
<protein>
    <submittedName>
        <fullName evidence="1">Uncharacterized protein</fullName>
    </submittedName>
</protein>
<proteinExistence type="predicted"/>
<evidence type="ECO:0000313" key="1">
    <source>
        <dbReference type="EMBL" id="PQJ08774.1"/>
    </source>
</evidence>
<reference evidence="1 2" key="1">
    <citation type="submission" date="2018-01" db="EMBL/GenBank/DDBJ databases">
        <title>A novel member of the phylum Bacteroidetes isolated from glacier ice.</title>
        <authorList>
            <person name="Liu Q."/>
            <person name="Xin Y.-H."/>
        </authorList>
    </citation>
    <scope>NUCLEOTIDE SEQUENCE [LARGE SCALE GENOMIC DNA]</scope>
    <source>
        <strain evidence="1 2">RB1R16</strain>
    </source>
</reference>
<gene>
    <name evidence="1" type="ORF">CJD36_022505</name>
</gene>
<dbReference type="Gene3D" id="3.40.470.10">
    <property type="entry name" value="Uracil-DNA glycosylase-like domain"/>
    <property type="match status" value="1"/>
</dbReference>
<dbReference type="RefSeq" id="WP_105041469.1">
    <property type="nucleotide sequence ID" value="NZ_PPSL01000013.1"/>
</dbReference>
<comment type="caution">
    <text evidence="1">The sequence shown here is derived from an EMBL/GenBank/DDBJ whole genome shotgun (WGS) entry which is preliminary data.</text>
</comment>
<name>A0A2S7SPV6_9BACT</name>